<dbReference type="STRING" id="13249.T1HP69"/>
<dbReference type="EMBL" id="ACPB03024014">
    <property type="status" value="NOT_ANNOTATED_CDS"/>
    <property type="molecule type" value="Genomic_DNA"/>
</dbReference>
<reference evidence="1" key="1">
    <citation type="submission" date="2015-05" db="UniProtKB">
        <authorList>
            <consortium name="EnsemblMetazoa"/>
        </authorList>
    </citation>
    <scope>IDENTIFICATION</scope>
</reference>
<dbReference type="SUPFAM" id="SSF57667">
    <property type="entry name" value="beta-beta-alpha zinc fingers"/>
    <property type="match status" value="1"/>
</dbReference>
<dbReference type="InterPro" id="IPR013087">
    <property type="entry name" value="Znf_C2H2_type"/>
</dbReference>
<dbReference type="EnsemblMetazoa" id="RPRC005843-RA">
    <property type="protein sequence ID" value="RPRC005843-PA"/>
    <property type="gene ID" value="RPRC005843"/>
</dbReference>
<evidence type="ECO:0000313" key="2">
    <source>
        <dbReference type="Proteomes" id="UP000015103"/>
    </source>
</evidence>
<dbReference type="Gene3D" id="3.30.160.60">
    <property type="entry name" value="Classic Zinc Finger"/>
    <property type="match status" value="1"/>
</dbReference>
<keyword evidence="2" id="KW-1185">Reference proteome</keyword>
<organism evidence="1 2">
    <name type="scientific">Rhodnius prolixus</name>
    <name type="common">Triatomid bug</name>
    <dbReference type="NCBI Taxonomy" id="13249"/>
    <lineage>
        <taxon>Eukaryota</taxon>
        <taxon>Metazoa</taxon>
        <taxon>Ecdysozoa</taxon>
        <taxon>Arthropoda</taxon>
        <taxon>Hexapoda</taxon>
        <taxon>Insecta</taxon>
        <taxon>Pterygota</taxon>
        <taxon>Neoptera</taxon>
        <taxon>Paraneoptera</taxon>
        <taxon>Hemiptera</taxon>
        <taxon>Heteroptera</taxon>
        <taxon>Panheteroptera</taxon>
        <taxon>Cimicomorpha</taxon>
        <taxon>Reduviidae</taxon>
        <taxon>Triatominae</taxon>
        <taxon>Rhodnius</taxon>
    </lineage>
</organism>
<dbReference type="VEuPathDB" id="VectorBase:RPRC005843"/>
<dbReference type="AlphaFoldDB" id="T1HP69"/>
<dbReference type="PROSITE" id="PS50157">
    <property type="entry name" value="ZINC_FINGER_C2H2_2"/>
    <property type="match status" value="1"/>
</dbReference>
<dbReference type="InterPro" id="IPR036236">
    <property type="entry name" value="Znf_C2H2_sf"/>
</dbReference>
<dbReference type="InParanoid" id="T1HP69"/>
<dbReference type="HOGENOM" id="CLU_1596535_0_0_1"/>
<sequence>MNGAVRSNGGREAEEEAEWLSVVPGSVIEEVDLRLFKCKITADAEEPTPKRYVCQEVGCIYRARSDAELKIHMKTHSDLREYHCQQCPYSAKTKGQLAKISYSPQKRENREATGVLVVWEDDLDGDEMISGGQEDWNESACSDENFYSEFVQPDQQTEFPGLCGWLD</sequence>
<proteinExistence type="predicted"/>
<name>T1HP69_RHOPR</name>
<dbReference type="Proteomes" id="UP000015103">
    <property type="component" value="Unassembled WGS sequence"/>
</dbReference>
<protein>
    <submittedName>
        <fullName evidence="1">C2H2-type domain-containing protein</fullName>
    </submittedName>
</protein>
<accession>T1HP69</accession>
<evidence type="ECO:0000313" key="1">
    <source>
        <dbReference type="EnsemblMetazoa" id="RPRC005843-PA"/>
    </source>
</evidence>